<gene>
    <name evidence="3" type="ORF">Tci_045827</name>
</gene>
<feature type="coiled-coil region" evidence="1">
    <location>
        <begin position="134"/>
        <end position="175"/>
    </location>
</feature>
<dbReference type="PANTHER" id="PTHR11439:SF483">
    <property type="entry name" value="PEPTIDE SYNTHASE GLIP-LIKE, PUTATIVE (AFU_ORTHOLOGUE AFUA_3G12920)-RELATED"/>
    <property type="match status" value="1"/>
</dbReference>
<evidence type="ECO:0000313" key="3">
    <source>
        <dbReference type="EMBL" id="GEU73849.1"/>
    </source>
</evidence>
<organism evidence="3">
    <name type="scientific">Tanacetum cinerariifolium</name>
    <name type="common">Dalmatian daisy</name>
    <name type="synonym">Chrysanthemum cinerariifolium</name>
    <dbReference type="NCBI Taxonomy" id="118510"/>
    <lineage>
        <taxon>Eukaryota</taxon>
        <taxon>Viridiplantae</taxon>
        <taxon>Streptophyta</taxon>
        <taxon>Embryophyta</taxon>
        <taxon>Tracheophyta</taxon>
        <taxon>Spermatophyta</taxon>
        <taxon>Magnoliopsida</taxon>
        <taxon>eudicotyledons</taxon>
        <taxon>Gunneridae</taxon>
        <taxon>Pentapetalae</taxon>
        <taxon>asterids</taxon>
        <taxon>campanulids</taxon>
        <taxon>Asterales</taxon>
        <taxon>Asteraceae</taxon>
        <taxon>Asteroideae</taxon>
        <taxon>Anthemideae</taxon>
        <taxon>Anthemidinae</taxon>
        <taxon>Tanacetum</taxon>
    </lineage>
</organism>
<protein>
    <submittedName>
        <fullName evidence="3">Uncharacterized protein</fullName>
    </submittedName>
</protein>
<dbReference type="AlphaFoldDB" id="A0A6L2MKC9"/>
<keyword evidence="1" id="KW-0175">Coiled coil</keyword>
<name>A0A6L2MKC9_TANCI</name>
<evidence type="ECO:0000256" key="1">
    <source>
        <dbReference type="SAM" id="Coils"/>
    </source>
</evidence>
<dbReference type="PANTHER" id="PTHR11439">
    <property type="entry name" value="GAG-POL-RELATED RETROTRANSPOSON"/>
    <property type="match status" value="1"/>
</dbReference>
<proteinExistence type="predicted"/>
<evidence type="ECO:0000256" key="2">
    <source>
        <dbReference type="SAM" id="MobiDB-lite"/>
    </source>
</evidence>
<feature type="region of interest" description="Disordered" evidence="2">
    <location>
        <begin position="195"/>
        <end position="216"/>
    </location>
</feature>
<reference evidence="3" key="1">
    <citation type="journal article" date="2019" name="Sci. Rep.">
        <title>Draft genome of Tanacetum cinerariifolium, the natural source of mosquito coil.</title>
        <authorList>
            <person name="Yamashiro T."/>
            <person name="Shiraishi A."/>
            <person name="Satake H."/>
            <person name="Nakayama K."/>
        </authorList>
    </citation>
    <scope>NUCLEOTIDE SEQUENCE</scope>
</reference>
<comment type="caution">
    <text evidence="3">The sequence shown here is derived from an EMBL/GenBank/DDBJ whole genome shotgun (WGS) entry which is preliminary data.</text>
</comment>
<accession>A0A6L2MKC9</accession>
<dbReference type="EMBL" id="BKCJ010006768">
    <property type="protein sequence ID" value="GEU73849.1"/>
    <property type="molecule type" value="Genomic_DNA"/>
</dbReference>
<sequence length="254" mass="28619">MATKPKVDVDLSGNPVDQTDYRSKIGSLMYLTSSRPDIVQAGSSFELTAFSDADHDGCIDSRKSTSGGIQFLDENPSRANIQQALGRKSYALSWKPCQGDSLNPPDHRYSAYTIKRETGELEAFKDPDEVYDTLMCLRDDRRAEETKLADLNDLITQKEEDIEAKNTHVEMMENERNDDAIVFQEAVGQDVARRRKRLGAGESRPAGQRRLGQRRVGQRRVGLVPLKDNQMTSLIMQLSMTIPMKRPLKTPLRT</sequence>